<dbReference type="InterPro" id="IPR046985">
    <property type="entry name" value="IP5"/>
</dbReference>
<dbReference type="Gene3D" id="2.60.40.10">
    <property type="entry name" value="Immunoglobulins"/>
    <property type="match status" value="1"/>
</dbReference>
<feature type="domain" description="Inositol polyphosphate-related phosphatase" evidence="2">
    <location>
        <begin position="55"/>
        <end position="545"/>
    </location>
</feature>
<organism evidence="3 4">
    <name type="scientific">Polyplosphaeria fusca</name>
    <dbReference type="NCBI Taxonomy" id="682080"/>
    <lineage>
        <taxon>Eukaryota</taxon>
        <taxon>Fungi</taxon>
        <taxon>Dikarya</taxon>
        <taxon>Ascomycota</taxon>
        <taxon>Pezizomycotina</taxon>
        <taxon>Dothideomycetes</taxon>
        <taxon>Pleosporomycetidae</taxon>
        <taxon>Pleosporales</taxon>
        <taxon>Tetraplosphaeriaceae</taxon>
        <taxon>Polyplosphaeria</taxon>
    </lineage>
</organism>
<sequence>MPPSSTGSADRLDATIPGAFPGSEASSHDHVQSVSTHQTLSQSLYERRDEYTRPRNVRIKVGSWNVGAQKGTEQDIGAWFVDGKGLEKAFAGLGVTENAGERRESVREQEGRASKIAPTIPQNDGAAEPSGDEVGIYALGLQEIVDITSPAEALRPYSDPSVAKRWKEAIQAAMPDGYQLVAEQQLIGLLILIYVSPAVLPHIKNVSTTSVGTGLMGYMGNKGAVTARIVLGETTRLAFVNAHLAAGADKTALDRRNWDAGQITSRTRFDPITDVVGTTQAHGEVLGEEDFAFWFGDLNYRLEGMPGDDVRRLLTVHTQGLDTGTADEKGLSADGSPSSATPESTSKNSSNIGANEDEVPLPAEVDPASMQTTITSLLPHDELHQQQKAGKAFHDGWAEGPIRFLPSYKYDIGKVGVFDSSEKRRCPSWCDRILYRTRAAKQRYEARVKEQEEARKRDEEMKAKGLDHAGDDEEVLFDYDPDTDGDNADYDEYDANADPEPEPVSTKDGFSDEILLEYYTSHMRVLSSDHKPLDAIFSLKYDAVIPELKAAIHQEVARELDRQENEGRPSITVVVDRSTGSASPDNTNKTDSDFDGVDFGDVAFAKSKRRNITIANTGRVPATFGFTDRPIEEGLPEGPFPPWLSVTFDREPDKLDKTAADKAASENLHTAYTLEPADVVNVELKLKIAVTELVQNLNEGTATLDDILVLRVQQGRDHFLPVRGRWMQSAFARSIDKLIRIPEGGIRKLQHQKPSHDDPVQWSAPRELFRLTEAIESLMERTLAEWDMTGHDSDKAPWMHNAGWPFVKDPRYFADGTHEEILVKLYEALDCNEPFDAAFDPETAAMQRVEIIAEVLLQFLRSLQGGVVPEDMWEKIEAGIVTSEKSKRQLQPDEERLSTLEALSAIPHNNVCFILVTSFLQKLATEIANATKPDPKTPRSSMDLPASPQVSVRRKTLSKVPEVAVRQLINRNYATVFADAIFRSLNADKMREKDKAVRKERMVRVLELFLADTDQH</sequence>
<evidence type="ECO:0000256" key="1">
    <source>
        <dbReference type="SAM" id="MobiDB-lite"/>
    </source>
</evidence>
<dbReference type="Proteomes" id="UP000799444">
    <property type="component" value="Unassembled WGS sequence"/>
</dbReference>
<dbReference type="GO" id="GO:0004439">
    <property type="term" value="F:phosphatidylinositol-4,5-bisphosphate 5-phosphatase activity"/>
    <property type="evidence" value="ECO:0007669"/>
    <property type="project" value="TreeGrafter"/>
</dbReference>
<dbReference type="Pfam" id="PF22669">
    <property type="entry name" value="Exo_endo_phos2"/>
    <property type="match status" value="2"/>
</dbReference>
<name>A0A9P4QSW0_9PLEO</name>
<feature type="region of interest" description="Disordered" evidence="1">
    <location>
        <begin position="322"/>
        <end position="359"/>
    </location>
</feature>
<feature type="region of interest" description="Disordered" evidence="1">
    <location>
        <begin position="560"/>
        <end position="592"/>
    </location>
</feature>
<gene>
    <name evidence="3" type="ORF">EJ04DRAFT_515326</name>
</gene>
<evidence type="ECO:0000313" key="3">
    <source>
        <dbReference type="EMBL" id="KAF2730326.1"/>
    </source>
</evidence>
<dbReference type="PANTHER" id="PTHR11200">
    <property type="entry name" value="INOSITOL 5-PHOSPHATASE"/>
    <property type="match status" value="1"/>
</dbReference>
<feature type="compositionally biased region" description="Polar residues" evidence="1">
    <location>
        <begin position="335"/>
        <end position="353"/>
    </location>
</feature>
<dbReference type="OrthoDB" id="7862313at2759"/>
<dbReference type="InterPro" id="IPR048869">
    <property type="entry name" value="OCRL-1_2_ASH"/>
</dbReference>
<reference evidence="3" key="1">
    <citation type="journal article" date="2020" name="Stud. Mycol.">
        <title>101 Dothideomycetes genomes: a test case for predicting lifestyles and emergence of pathogens.</title>
        <authorList>
            <person name="Haridas S."/>
            <person name="Albert R."/>
            <person name="Binder M."/>
            <person name="Bloem J."/>
            <person name="Labutti K."/>
            <person name="Salamov A."/>
            <person name="Andreopoulos B."/>
            <person name="Baker S."/>
            <person name="Barry K."/>
            <person name="Bills G."/>
            <person name="Bluhm B."/>
            <person name="Cannon C."/>
            <person name="Castanera R."/>
            <person name="Culley D."/>
            <person name="Daum C."/>
            <person name="Ezra D."/>
            <person name="Gonzalez J."/>
            <person name="Henrissat B."/>
            <person name="Kuo A."/>
            <person name="Liang C."/>
            <person name="Lipzen A."/>
            <person name="Lutzoni F."/>
            <person name="Magnuson J."/>
            <person name="Mondo S."/>
            <person name="Nolan M."/>
            <person name="Ohm R."/>
            <person name="Pangilinan J."/>
            <person name="Park H.-J."/>
            <person name="Ramirez L."/>
            <person name="Alfaro M."/>
            <person name="Sun H."/>
            <person name="Tritt A."/>
            <person name="Yoshinaga Y."/>
            <person name="Zwiers L.-H."/>
            <person name="Turgeon B."/>
            <person name="Goodwin S."/>
            <person name="Spatafora J."/>
            <person name="Crous P."/>
            <person name="Grigoriev I."/>
        </authorList>
    </citation>
    <scope>NUCLEOTIDE SEQUENCE</scope>
    <source>
        <strain evidence="3">CBS 125425</strain>
    </source>
</reference>
<feature type="region of interest" description="Disordered" evidence="1">
    <location>
        <begin position="451"/>
        <end position="509"/>
    </location>
</feature>
<feature type="compositionally biased region" description="Polar residues" evidence="1">
    <location>
        <begin position="32"/>
        <end position="44"/>
    </location>
</feature>
<dbReference type="Pfam" id="PF21310">
    <property type="entry name" value="OCRL-like_ASH"/>
    <property type="match status" value="2"/>
</dbReference>
<feature type="compositionally biased region" description="Acidic residues" evidence="1">
    <location>
        <begin position="470"/>
        <end position="501"/>
    </location>
</feature>
<feature type="compositionally biased region" description="Basic and acidic residues" evidence="1">
    <location>
        <begin position="99"/>
        <end position="113"/>
    </location>
</feature>
<dbReference type="InterPro" id="IPR000300">
    <property type="entry name" value="IPPc"/>
</dbReference>
<feature type="compositionally biased region" description="Basic and acidic residues" evidence="1">
    <location>
        <begin position="451"/>
        <end position="469"/>
    </location>
</feature>
<feature type="region of interest" description="Disordered" evidence="1">
    <location>
        <begin position="99"/>
        <end position="128"/>
    </location>
</feature>
<dbReference type="GO" id="GO:0046856">
    <property type="term" value="P:phosphatidylinositol dephosphorylation"/>
    <property type="evidence" value="ECO:0007669"/>
    <property type="project" value="InterPro"/>
</dbReference>
<comment type="caution">
    <text evidence="3">The sequence shown here is derived from an EMBL/GenBank/DDBJ whole genome shotgun (WGS) entry which is preliminary data.</text>
</comment>
<dbReference type="InterPro" id="IPR036691">
    <property type="entry name" value="Endo/exonu/phosph_ase_sf"/>
</dbReference>
<dbReference type="SMART" id="SM00128">
    <property type="entry name" value="IPPc"/>
    <property type="match status" value="1"/>
</dbReference>
<evidence type="ECO:0000313" key="4">
    <source>
        <dbReference type="Proteomes" id="UP000799444"/>
    </source>
</evidence>
<protein>
    <submittedName>
        <fullName evidence="3">DNase I-like protein</fullName>
    </submittedName>
</protein>
<dbReference type="PANTHER" id="PTHR11200:SF300">
    <property type="entry name" value="TYPE II INOSITOL 1,4,5-TRISPHOSPHATE 5-PHOSPHATASE"/>
    <property type="match status" value="1"/>
</dbReference>
<dbReference type="EMBL" id="ML996220">
    <property type="protein sequence ID" value="KAF2730326.1"/>
    <property type="molecule type" value="Genomic_DNA"/>
</dbReference>
<proteinExistence type="predicted"/>
<feature type="region of interest" description="Disordered" evidence="1">
    <location>
        <begin position="930"/>
        <end position="950"/>
    </location>
</feature>
<dbReference type="SUPFAM" id="SSF56219">
    <property type="entry name" value="DNase I-like"/>
    <property type="match status" value="1"/>
</dbReference>
<dbReference type="InterPro" id="IPR008936">
    <property type="entry name" value="Rho_GTPase_activation_prot"/>
</dbReference>
<dbReference type="Gene3D" id="3.60.10.10">
    <property type="entry name" value="Endonuclease/exonuclease/phosphatase"/>
    <property type="match status" value="1"/>
</dbReference>
<keyword evidence="4" id="KW-1185">Reference proteome</keyword>
<evidence type="ECO:0000259" key="2">
    <source>
        <dbReference type="SMART" id="SM00128"/>
    </source>
</evidence>
<feature type="compositionally biased region" description="Polar residues" evidence="1">
    <location>
        <begin position="578"/>
        <end position="589"/>
    </location>
</feature>
<dbReference type="Gene3D" id="1.10.555.10">
    <property type="entry name" value="Rho GTPase activation protein"/>
    <property type="match status" value="1"/>
</dbReference>
<dbReference type="InterPro" id="IPR013783">
    <property type="entry name" value="Ig-like_fold"/>
</dbReference>
<dbReference type="AlphaFoldDB" id="A0A9P4QSW0"/>
<feature type="region of interest" description="Disordered" evidence="1">
    <location>
        <begin position="1"/>
        <end position="47"/>
    </location>
</feature>
<accession>A0A9P4QSW0</accession>